<dbReference type="PROSITE" id="PS00651">
    <property type="entry name" value="RIBOSOMAL_L9"/>
    <property type="match status" value="1"/>
</dbReference>
<evidence type="ECO:0000256" key="4">
    <source>
        <dbReference type="ARBA" id="ARBA00022980"/>
    </source>
</evidence>
<accession>A0A0W8E224</accession>
<sequence>MKVILIKDVKKLGTIGEIKEVSDGYARNYLIPQGMALEATQTRLKETQEKDIKQQKRKGKEEADARALQEKLNGKSVKLLARTGGSDKLFGAITVKEIAEALQKQHGTSIDKKKIELKDPIKHLGTYEAKIKIYPSIQAQIQIIVAAE</sequence>
<dbReference type="Gene3D" id="3.40.5.10">
    <property type="entry name" value="Ribosomal protein L9, N-terminal domain"/>
    <property type="match status" value="1"/>
</dbReference>
<keyword evidence="5" id="KW-0687">Ribonucleoprotein</keyword>
<evidence type="ECO:0000259" key="7">
    <source>
        <dbReference type="PROSITE" id="PS00651"/>
    </source>
</evidence>
<dbReference type="InterPro" id="IPR020069">
    <property type="entry name" value="Ribosomal_bL9_C"/>
</dbReference>
<dbReference type="GO" id="GO:0006412">
    <property type="term" value="P:translation"/>
    <property type="evidence" value="ECO:0007669"/>
    <property type="project" value="InterPro"/>
</dbReference>
<dbReference type="Gene3D" id="3.10.430.100">
    <property type="entry name" value="Ribosomal protein L9, C-terminal domain"/>
    <property type="match status" value="1"/>
</dbReference>
<dbReference type="InterPro" id="IPR036791">
    <property type="entry name" value="Ribosomal_bL9_C_sf"/>
</dbReference>
<dbReference type="GO" id="GO:1990904">
    <property type="term" value="C:ribonucleoprotein complex"/>
    <property type="evidence" value="ECO:0007669"/>
    <property type="project" value="UniProtKB-KW"/>
</dbReference>
<evidence type="ECO:0000313" key="8">
    <source>
        <dbReference type="EMBL" id="KUG02682.1"/>
    </source>
</evidence>
<keyword evidence="4 8" id="KW-0689">Ribosomal protein</keyword>
<feature type="region of interest" description="Disordered" evidence="6">
    <location>
        <begin position="42"/>
        <end position="66"/>
    </location>
</feature>
<dbReference type="GO" id="GO:0019843">
    <property type="term" value="F:rRNA binding"/>
    <property type="evidence" value="ECO:0007669"/>
    <property type="project" value="UniProtKB-KW"/>
</dbReference>
<dbReference type="InterPro" id="IPR036935">
    <property type="entry name" value="Ribosomal_bL9_N_sf"/>
</dbReference>
<comment type="caution">
    <text evidence="8">The sequence shown here is derived from an EMBL/GenBank/DDBJ whole genome shotgun (WGS) entry which is preliminary data.</text>
</comment>
<dbReference type="PANTHER" id="PTHR21368">
    <property type="entry name" value="50S RIBOSOMAL PROTEIN L9"/>
    <property type="match status" value="1"/>
</dbReference>
<dbReference type="SUPFAM" id="SSF55658">
    <property type="entry name" value="L9 N-domain-like"/>
    <property type="match status" value="1"/>
</dbReference>
<gene>
    <name evidence="8" type="ORF">ASZ90_019941</name>
</gene>
<dbReference type="HAMAP" id="MF_00503">
    <property type="entry name" value="Ribosomal_bL9"/>
    <property type="match status" value="1"/>
</dbReference>
<keyword evidence="2" id="KW-0699">rRNA-binding</keyword>
<reference evidence="8" key="1">
    <citation type="journal article" date="2015" name="Proc. Natl. Acad. Sci. U.S.A.">
        <title>Networks of energetic and metabolic interactions define dynamics in microbial communities.</title>
        <authorList>
            <person name="Embree M."/>
            <person name="Liu J.K."/>
            <person name="Al-Bassam M.M."/>
            <person name="Zengler K."/>
        </authorList>
    </citation>
    <scope>NUCLEOTIDE SEQUENCE</scope>
</reference>
<dbReference type="InterPro" id="IPR009027">
    <property type="entry name" value="Ribosomal_bL9/RNase_H1_N"/>
</dbReference>
<evidence type="ECO:0000256" key="5">
    <source>
        <dbReference type="ARBA" id="ARBA00023274"/>
    </source>
</evidence>
<dbReference type="NCBIfam" id="TIGR00158">
    <property type="entry name" value="L9"/>
    <property type="match status" value="1"/>
</dbReference>
<dbReference type="GO" id="GO:0003735">
    <property type="term" value="F:structural constituent of ribosome"/>
    <property type="evidence" value="ECO:0007669"/>
    <property type="project" value="InterPro"/>
</dbReference>
<evidence type="ECO:0000256" key="6">
    <source>
        <dbReference type="SAM" id="MobiDB-lite"/>
    </source>
</evidence>
<dbReference type="EMBL" id="LNQE01001915">
    <property type="protein sequence ID" value="KUG02682.1"/>
    <property type="molecule type" value="Genomic_DNA"/>
</dbReference>
<dbReference type="AlphaFoldDB" id="A0A0W8E224"/>
<dbReference type="InterPro" id="IPR020594">
    <property type="entry name" value="Ribosomal_bL9_bac/chp"/>
</dbReference>
<dbReference type="Pfam" id="PF03948">
    <property type="entry name" value="Ribosomal_L9_C"/>
    <property type="match status" value="1"/>
</dbReference>
<evidence type="ECO:0000256" key="3">
    <source>
        <dbReference type="ARBA" id="ARBA00022884"/>
    </source>
</evidence>
<dbReference type="Pfam" id="PF01281">
    <property type="entry name" value="Ribosomal_L9_N"/>
    <property type="match status" value="1"/>
</dbReference>
<evidence type="ECO:0000256" key="2">
    <source>
        <dbReference type="ARBA" id="ARBA00022730"/>
    </source>
</evidence>
<proteinExistence type="inferred from homology"/>
<feature type="domain" description="Ribosomal protein L9" evidence="7">
    <location>
        <begin position="13"/>
        <end position="40"/>
    </location>
</feature>
<feature type="compositionally biased region" description="Basic and acidic residues" evidence="6">
    <location>
        <begin position="43"/>
        <end position="66"/>
    </location>
</feature>
<evidence type="ECO:0000256" key="1">
    <source>
        <dbReference type="ARBA" id="ARBA00010605"/>
    </source>
</evidence>
<dbReference type="GO" id="GO:0005840">
    <property type="term" value="C:ribosome"/>
    <property type="evidence" value="ECO:0007669"/>
    <property type="project" value="UniProtKB-KW"/>
</dbReference>
<dbReference type="InterPro" id="IPR020070">
    <property type="entry name" value="Ribosomal_bL9_N"/>
</dbReference>
<dbReference type="FunFam" id="3.40.5.10:FF:000002">
    <property type="entry name" value="50S ribosomal protein L9"/>
    <property type="match status" value="1"/>
</dbReference>
<comment type="similarity">
    <text evidence="1">Belongs to the bacterial ribosomal protein bL9 family.</text>
</comment>
<dbReference type="InterPro" id="IPR000244">
    <property type="entry name" value="Ribosomal_bL9"/>
</dbReference>
<protein>
    <submittedName>
        <fullName evidence="8">Lsu ribosomal protein l9p</fullName>
    </submittedName>
</protein>
<keyword evidence="3" id="KW-0694">RNA-binding</keyword>
<dbReference type="SUPFAM" id="SSF55653">
    <property type="entry name" value="Ribosomal protein L9 C-domain"/>
    <property type="match status" value="1"/>
</dbReference>
<name>A0A0W8E224_9ZZZZ</name>
<organism evidence="8">
    <name type="scientific">hydrocarbon metagenome</name>
    <dbReference type="NCBI Taxonomy" id="938273"/>
    <lineage>
        <taxon>unclassified sequences</taxon>
        <taxon>metagenomes</taxon>
        <taxon>ecological metagenomes</taxon>
    </lineage>
</organism>